<feature type="domain" description="O-methyltransferase C-terminal" evidence="4">
    <location>
        <begin position="129"/>
        <end position="320"/>
    </location>
</feature>
<dbReference type="InterPro" id="IPR016461">
    <property type="entry name" value="COMT-like"/>
</dbReference>
<dbReference type="CDD" id="cd02440">
    <property type="entry name" value="AdoMet_MTases"/>
    <property type="match status" value="1"/>
</dbReference>
<protein>
    <submittedName>
        <fullName evidence="6">Methyltransferase</fullName>
    </submittedName>
</protein>
<dbReference type="Gene3D" id="3.40.50.150">
    <property type="entry name" value="Vaccinia Virus protein VP39"/>
    <property type="match status" value="1"/>
</dbReference>
<keyword evidence="1 6" id="KW-0489">Methyltransferase</keyword>
<dbReference type="PROSITE" id="PS51683">
    <property type="entry name" value="SAM_OMT_II"/>
    <property type="match status" value="1"/>
</dbReference>
<dbReference type="PANTHER" id="PTHR43712:SF2">
    <property type="entry name" value="O-METHYLTRANSFERASE CICE"/>
    <property type="match status" value="1"/>
</dbReference>
<accession>A0ABP8AWP2</accession>
<dbReference type="InterPro" id="IPR036390">
    <property type="entry name" value="WH_DNA-bd_sf"/>
</dbReference>
<dbReference type="Pfam" id="PF08100">
    <property type="entry name" value="Dimerisation"/>
    <property type="match status" value="1"/>
</dbReference>
<comment type="caution">
    <text evidence="6">The sequence shown here is derived from an EMBL/GenBank/DDBJ whole genome shotgun (WGS) entry which is preliminary data.</text>
</comment>
<proteinExistence type="predicted"/>
<dbReference type="GO" id="GO:0032259">
    <property type="term" value="P:methylation"/>
    <property type="evidence" value="ECO:0007669"/>
    <property type="project" value="UniProtKB-KW"/>
</dbReference>
<evidence type="ECO:0000256" key="3">
    <source>
        <dbReference type="ARBA" id="ARBA00022691"/>
    </source>
</evidence>
<dbReference type="EMBL" id="BAABAQ010000005">
    <property type="protein sequence ID" value="GAA4192257.1"/>
    <property type="molecule type" value="Genomic_DNA"/>
</dbReference>
<feature type="domain" description="O-methyltransferase dimerisation" evidence="5">
    <location>
        <begin position="32"/>
        <end position="98"/>
    </location>
</feature>
<evidence type="ECO:0000259" key="4">
    <source>
        <dbReference type="Pfam" id="PF00891"/>
    </source>
</evidence>
<dbReference type="InterPro" id="IPR029063">
    <property type="entry name" value="SAM-dependent_MTases_sf"/>
</dbReference>
<dbReference type="PANTHER" id="PTHR43712">
    <property type="entry name" value="PUTATIVE (AFU_ORTHOLOGUE AFUA_4G14580)-RELATED"/>
    <property type="match status" value="1"/>
</dbReference>
<evidence type="ECO:0000256" key="1">
    <source>
        <dbReference type="ARBA" id="ARBA00022603"/>
    </source>
</evidence>
<evidence type="ECO:0000256" key="2">
    <source>
        <dbReference type="ARBA" id="ARBA00022679"/>
    </source>
</evidence>
<dbReference type="Pfam" id="PF00891">
    <property type="entry name" value="Methyltransf_2"/>
    <property type="match status" value="1"/>
</dbReference>
<reference evidence="7" key="1">
    <citation type="journal article" date="2019" name="Int. J. Syst. Evol. Microbiol.">
        <title>The Global Catalogue of Microorganisms (GCM) 10K type strain sequencing project: providing services to taxonomists for standard genome sequencing and annotation.</title>
        <authorList>
            <consortium name="The Broad Institute Genomics Platform"/>
            <consortium name="The Broad Institute Genome Sequencing Center for Infectious Disease"/>
            <person name="Wu L."/>
            <person name="Ma J."/>
        </authorList>
    </citation>
    <scope>NUCLEOTIDE SEQUENCE [LARGE SCALE GENOMIC DNA]</scope>
    <source>
        <strain evidence="7">JCM 17388</strain>
    </source>
</reference>
<evidence type="ECO:0000259" key="5">
    <source>
        <dbReference type="Pfam" id="PF08100"/>
    </source>
</evidence>
<evidence type="ECO:0000313" key="7">
    <source>
        <dbReference type="Proteomes" id="UP001501251"/>
    </source>
</evidence>
<gene>
    <name evidence="6" type="ORF">GCM10022252_33380</name>
</gene>
<evidence type="ECO:0000313" key="6">
    <source>
        <dbReference type="EMBL" id="GAA4192257.1"/>
    </source>
</evidence>
<dbReference type="InterPro" id="IPR012967">
    <property type="entry name" value="COMT_dimerisation"/>
</dbReference>
<dbReference type="Proteomes" id="UP001501251">
    <property type="component" value="Unassembled WGS sequence"/>
</dbReference>
<dbReference type="SUPFAM" id="SSF46785">
    <property type="entry name" value="Winged helix' DNA-binding domain"/>
    <property type="match status" value="1"/>
</dbReference>
<dbReference type="RefSeq" id="WP_344918801.1">
    <property type="nucleotide sequence ID" value="NZ_BAABAQ010000005.1"/>
</dbReference>
<dbReference type="SUPFAM" id="SSF53335">
    <property type="entry name" value="S-adenosyl-L-methionine-dependent methyltransferases"/>
    <property type="match status" value="1"/>
</dbReference>
<dbReference type="GO" id="GO:0008168">
    <property type="term" value="F:methyltransferase activity"/>
    <property type="evidence" value="ECO:0007669"/>
    <property type="project" value="UniProtKB-KW"/>
</dbReference>
<dbReference type="Gene3D" id="1.10.10.10">
    <property type="entry name" value="Winged helix-like DNA-binding domain superfamily/Winged helix DNA-binding domain"/>
    <property type="match status" value="1"/>
</dbReference>
<keyword evidence="7" id="KW-1185">Reference proteome</keyword>
<keyword evidence="3" id="KW-0949">S-adenosyl-L-methionine</keyword>
<organism evidence="6 7">
    <name type="scientific">Streptosporangium oxazolinicum</name>
    <dbReference type="NCBI Taxonomy" id="909287"/>
    <lineage>
        <taxon>Bacteria</taxon>
        <taxon>Bacillati</taxon>
        <taxon>Actinomycetota</taxon>
        <taxon>Actinomycetes</taxon>
        <taxon>Streptosporangiales</taxon>
        <taxon>Streptosporangiaceae</taxon>
        <taxon>Streptosporangium</taxon>
    </lineage>
</organism>
<dbReference type="InterPro" id="IPR036388">
    <property type="entry name" value="WH-like_DNA-bd_sf"/>
</dbReference>
<keyword evidence="2" id="KW-0808">Transferase</keyword>
<name>A0ABP8AWP2_9ACTN</name>
<sequence length="343" mass="36470">MPLHLTPEDARRYLESGEAPGPHLDVIGAMSAHAAAAGVRLGLFEALADGPRDLPELAAGLGADREGLRVLLGALAATGYLTSEPGGYALTAVSRPLLGGYGNTLLFWQEVLAGLWGGLEESVRSGRRGADFYTWMAGRPEVLARFQRLLQDQAGWLAEEIAAVVPLPDGASRLLDLGGGHARYSIAYCRDRPDLRATVVDLPSGLEAGRSAVESAGMSGRVTLLAGDILGDLPYRDQDAVLLFNLLHGFGEERASALLRAAARTLRPGGVALVLDRDPGHPGDAAARAFTPLFELNLHHTQGGRLYSPETVTRWLAEAGCHEPREYVLTRSPAHLLTVATRA</sequence>
<dbReference type="InterPro" id="IPR001077">
    <property type="entry name" value="COMT_C"/>
</dbReference>